<protein>
    <recommendedName>
        <fullName evidence="7">Tr-type G domain-containing protein</fullName>
    </recommendedName>
</protein>
<dbReference type="InterPro" id="IPR027417">
    <property type="entry name" value="P-loop_NTPase"/>
</dbReference>
<proteinExistence type="inferred from homology"/>
<dbReference type="PROSITE" id="PS51722">
    <property type="entry name" value="G_TR_2"/>
    <property type="match status" value="1"/>
</dbReference>
<dbReference type="GO" id="GO:0005525">
    <property type="term" value="F:GTP binding"/>
    <property type="evidence" value="ECO:0007669"/>
    <property type="project" value="UniProtKB-KW"/>
</dbReference>
<keyword evidence="4" id="KW-0648">Protein biosynthesis</keyword>
<dbReference type="Gene3D" id="2.40.30.10">
    <property type="entry name" value="Translation factors"/>
    <property type="match status" value="2"/>
</dbReference>
<name>A0A267GJQ0_9PLAT</name>
<dbReference type="GO" id="GO:0005737">
    <property type="term" value="C:cytoplasm"/>
    <property type="evidence" value="ECO:0007669"/>
    <property type="project" value="TreeGrafter"/>
</dbReference>
<dbReference type="AlphaFoldDB" id="A0A267GJQ0"/>
<organism evidence="8 9">
    <name type="scientific">Macrostomum lignano</name>
    <dbReference type="NCBI Taxonomy" id="282301"/>
    <lineage>
        <taxon>Eukaryota</taxon>
        <taxon>Metazoa</taxon>
        <taxon>Spiralia</taxon>
        <taxon>Lophotrochozoa</taxon>
        <taxon>Platyhelminthes</taxon>
        <taxon>Rhabditophora</taxon>
        <taxon>Macrostomorpha</taxon>
        <taxon>Macrostomida</taxon>
        <taxon>Macrostomidae</taxon>
        <taxon>Macrostomum</taxon>
    </lineage>
</organism>
<dbReference type="Proteomes" id="UP000215902">
    <property type="component" value="Unassembled WGS sequence"/>
</dbReference>
<dbReference type="SUPFAM" id="SSF81995">
    <property type="entry name" value="beta-sandwich domain of Sec23/24"/>
    <property type="match status" value="1"/>
</dbReference>
<dbReference type="OrthoDB" id="361630at2759"/>
<evidence type="ECO:0000259" key="7">
    <source>
        <dbReference type="PROSITE" id="PS51722"/>
    </source>
</evidence>
<evidence type="ECO:0000313" key="8">
    <source>
        <dbReference type="EMBL" id="PAA86226.1"/>
    </source>
</evidence>
<evidence type="ECO:0000256" key="1">
    <source>
        <dbReference type="ARBA" id="ARBA00007733"/>
    </source>
</evidence>
<keyword evidence="2" id="KW-0396">Initiation factor</keyword>
<dbReference type="InterPro" id="IPR053905">
    <property type="entry name" value="EF-G-like_DII"/>
</dbReference>
<dbReference type="SUPFAM" id="SSF50447">
    <property type="entry name" value="Translation proteins"/>
    <property type="match status" value="2"/>
</dbReference>
<dbReference type="InterPro" id="IPR000795">
    <property type="entry name" value="T_Tr_GTP-bd_dom"/>
</dbReference>
<evidence type="ECO:0000256" key="6">
    <source>
        <dbReference type="SAM" id="MobiDB-lite"/>
    </source>
</evidence>
<dbReference type="SUPFAM" id="SSF52540">
    <property type="entry name" value="P-loop containing nucleoside triphosphate hydrolases"/>
    <property type="match status" value="1"/>
</dbReference>
<dbReference type="GO" id="GO:0003924">
    <property type="term" value="F:GTPase activity"/>
    <property type="evidence" value="ECO:0007669"/>
    <property type="project" value="InterPro"/>
</dbReference>
<dbReference type="EMBL" id="NIVC01000291">
    <property type="protein sequence ID" value="PAA86226.1"/>
    <property type="molecule type" value="Genomic_DNA"/>
</dbReference>
<feature type="region of interest" description="Disordered" evidence="6">
    <location>
        <begin position="137"/>
        <end position="228"/>
    </location>
</feature>
<feature type="domain" description="Tr-type G" evidence="7">
    <location>
        <begin position="267"/>
        <end position="444"/>
    </location>
</feature>
<dbReference type="PRINTS" id="PR00315">
    <property type="entry name" value="ELONGATNFCT"/>
</dbReference>
<dbReference type="GO" id="GO:0003743">
    <property type="term" value="F:translation initiation factor activity"/>
    <property type="evidence" value="ECO:0007669"/>
    <property type="project" value="UniProtKB-KW"/>
</dbReference>
<dbReference type="InterPro" id="IPR023115">
    <property type="entry name" value="TIF_IF2_dom3"/>
</dbReference>
<keyword evidence="5" id="KW-0342">GTP-binding</keyword>
<dbReference type="Pfam" id="PF22042">
    <property type="entry name" value="EF-G_D2"/>
    <property type="match status" value="1"/>
</dbReference>
<dbReference type="FunFam" id="3.40.50.10050:FF:000001">
    <property type="entry name" value="Translation initiation factor IF-2"/>
    <property type="match status" value="1"/>
</dbReference>
<dbReference type="Gene3D" id="3.40.50.300">
    <property type="entry name" value="P-loop containing nucleotide triphosphate hydrolases"/>
    <property type="match status" value="1"/>
</dbReference>
<evidence type="ECO:0000256" key="2">
    <source>
        <dbReference type="ARBA" id="ARBA00022540"/>
    </source>
</evidence>
<comment type="similarity">
    <text evidence="1">Belongs to the TRAFAC class translation factor GTPase superfamily. Classic translation factor GTPase family. IF-2 subfamily.</text>
</comment>
<evidence type="ECO:0000256" key="4">
    <source>
        <dbReference type="ARBA" id="ARBA00022917"/>
    </source>
</evidence>
<comment type="caution">
    <text evidence="8">The sequence shown here is derived from an EMBL/GenBank/DDBJ whole genome shotgun (WGS) entry which is preliminary data.</text>
</comment>
<dbReference type="Pfam" id="PF00009">
    <property type="entry name" value="GTP_EFTU"/>
    <property type="match status" value="1"/>
</dbReference>
<dbReference type="InterPro" id="IPR015760">
    <property type="entry name" value="TIF_IF2"/>
</dbReference>
<reference evidence="8 9" key="1">
    <citation type="submission" date="2017-06" db="EMBL/GenBank/DDBJ databases">
        <title>A platform for efficient transgenesis in Macrostomum lignano, a flatworm model organism for stem cell research.</title>
        <authorList>
            <person name="Berezikov E."/>
        </authorList>
    </citation>
    <scope>NUCLEOTIDE SEQUENCE [LARGE SCALE GENOMIC DNA]</scope>
    <source>
        <strain evidence="8">DV1</strain>
        <tissue evidence="8">Whole organism</tissue>
    </source>
</reference>
<dbReference type="InterPro" id="IPR005225">
    <property type="entry name" value="Small_GTP-bd"/>
</dbReference>
<gene>
    <name evidence="8" type="ORF">BOX15_Mlig026896g1</name>
</gene>
<dbReference type="InterPro" id="IPR009000">
    <property type="entry name" value="Transl_B-barrel_sf"/>
</dbReference>
<dbReference type="FunFam" id="2.40.30.10:FF:000008">
    <property type="entry name" value="Translation initiation factor IF-2"/>
    <property type="match status" value="1"/>
</dbReference>
<dbReference type="PANTHER" id="PTHR43381:SF20">
    <property type="entry name" value="TRANSLATION INITIATION FACTOR IF-2, MITOCHONDRIAL"/>
    <property type="match status" value="1"/>
</dbReference>
<evidence type="ECO:0000256" key="5">
    <source>
        <dbReference type="ARBA" id="ARBA00023134"/>
    </source>
</evidence>
<accession>A0A267GJQ0</accession>
<dbReference type="InterPro" id="IPR036925">
    <property type="entry name" value="TIF_IF2_dom3_sf"/>
</dbReference>
<evidence type="ECO:0000313" key="9">
    <source>
        <dbReference type="Proteomes" id="UP000215902"/>
    </source>
</evidence>
<sequence>LSVTAAAGLGGLRLSCQRAASASSPVSVLLSSLHTAPIGGLAKRVDIAKEDLRPWAASEGKAPRKKTPLPPVQLWPGMPLARLAEQLGRDAKVVGHSAKRVGFRGRLRPDTPLTDADCVAQVCRVYGRDFLLLDAAPDGEAPLQPQPPTPHHQQPPHADQPPRPHHLQPQQPADQPPRPHHLQPQHADQPPRPHHLQPQHADQPPRPHHLQPQHADQSLRPHHPAAVGGAATVISSSSSQDFDPDDPEAALLHPASDAADSAQNLARRPPVVAILGHVDHGKTTLLDRLRHSRLVEAEFGGITQRIGAFTVQLPQAASDDNRDGCITFLDTPGHAAFSNMRQRGASATDIAILVVAADDGVMPQTLESLRYISAAGVPMVVAVNKVDKREAQPDSVMQELSKHGVLVEELGGDVQCVPVSALKGSGVERLLEAVLALAELLELRANVQGRAEGVVIESGQSKGLGKTASLLCTRGCVKPGTVLVAGRAFCRVRRMTDDLGRPVDRLLPGRAAEIAGWRQLPPAGESALEAASERLARAVIAQRERRAVEAKSVADAAASEESRREWQRAYSEHLAGLADMSIRERRRHKASDELADTARQLMDSKFAHGTEPRLSLTIRADADGSLEAILGLLSGYADPRCHLDLVSFEVGPPTISDVETLADFDGLLCCFNVPVPQGVSTAAAAAGVPVLEHRVVYHMIADLKARLTAALPPKEEERPLGSADVLQVFHVSGPGPGGSHHKVAVAGCACKSGQLSRKKHFRLVRNGQTVFTGRCASLRHLKSTVETVRSGMECGVQLDLPAGVSYLPGDQIVCFETVAVPQTIDWEPGFGLEDEADP</sequence>
<dbReference type="CDD" id="cd01887">
    <property type="entry name" value="IF2_eIF5B"/>
    <property type="match status" value="1"/>
</dbReference>
<evidence type="ECO:0000256" key="3">
    <source>
        <dbReference type="ARBA" id="ARBA00022741"/>
    </source>
</evidence>
<dbReference type="NCBIfam" id="TIGR00231">
    <property type="entry name" value="small_GTP"/>
    <property type="match status" value="1"/>
</dbReference>
<dbReference type="Gene3D" id="3.40.50.10050">
    <property type="entry name" value="Translation initiation factor IF- 2, domain 3"/>
    <property type="match status" value="1"/>
</dbReference>
<dbReference type="STRING" id="282301.A0A267GJQ0"/>
<keyword evidence="3" id="KW-0547">Nucleotide-binding</keyword>
<dbReference type="PANTHER" id="PTHR43381">
    <property type="entry name" value="TRANSLATION INITIATION FACTOR IF-2-RELATED"/>
    <property type="match status" value="1"/>
</dbReference>
<feature type="non-terminal residue" evidence="8">
    <location>
        <position position="1"/>
    </location>
</feature>
<dbReference type="Pfam" id="PF11987">
    <property type="entry name" value="IF-2"/>
    <property type="match status" value="1"/>
</dbReference>
<dbReference type="SUPFAM" id="SSF52156">
    <property type="entry name" value="Initiation factor IF2/eIF5b, domain 3"/>
    <property type="match status" value="1"/>
</dbReference>
<keyword evidence="9" id="KW-1185">Reference proteome</keyword>
<dbReference type="FunFam" id="3.40.50.300:FF:000019">
    <property type="entry name" value="Translation initiation factor IF-2"/>
    <property type="match status" value="1"/>
</dbReference>